<dbReference type="PANTHER" id="PTHR38600:SF2">
    <property type="entry name" value="SLL0088 PROTEIN"/>
    <property type="match status" value="1"/>
</dbReference>
<dbReference type="Pfam" id="PF12840">
    <property type="entry name" value="HTH_20"/>
    <property type="match status" value="1"/>
</dbReference>
<dbReference type="PRINTS" id="PR00778">
    <property type="entry name" value="HTHARSR"/>
</dbReference>
<dbReference type="InterPro" id="IPR036388">
    <property type="entry name" value="WH-like_DNA-bd_sf"/>
</dbReference>
<dbReference type="NCBIfam" id="NF033788">
    <property type="entry name" value="HTH_metalloreg"/>
    <property type="match status" value="1"/>
</dbReference>
<feature type="domain" description="HTH arsR-type" evidence="1">
    <location>
        <begin position="1"/>
        <end position="93"/>
    </location>
</feature>
<dbReference type="PROSITE" id="PS50987">
    <property type="entry name" value="HTH_ARSR_2"/>
    <property type="match status" value="1"/>
</dbReference>
<dbReference type="PANTHER" id="PTHR38600">
    <property type="entry name" value="TRANSCRIPTIONAL REGULATORY PROTEIN"/>
    <property type="match status" value="1"/>
</dbReference>
<evidence type="ECO:0000313" key="3">
    <source>
        <dbReference type="Proteomes" id="UP001432000"/>
    </source>
</evidence>
<dbReference type="InterPro" id="IPR036390">
    <property type="entry name" value="WH_DNA-bd_sf"/>
</dbReference>
<dbReference type="RefSeq" id="WP_338890700.1">
    <property type="nucleotide sequence ID" value="NZ_CP147846.1"/>
</dbReference>
<evidence type="ECO:0000313" key="2">
    <source>
        <dbReference type="EMBL" id="WXG69740.1"/>
    </source>
</evidence>
<dbReference type="InterPro" id="IPR011991">
    <property type="entry name" value="ArsR-like_HTH"/>
</dbReference>
<dbReference type="SUPFAM" id="SSF46785">
    <property type="entry name" value="Winged helix' DNA-binding domain"/>
    <property type="match status" value="1"/>
</dbReference>
<protein>
    <submittedName>
        <fullName evidence="2">Metalloregulator ArsR/SmtB family transcription factor</fullName>
    </submittedName>
</protein>
<dbReference type="EMBL" id="CP147846">
    <property type="protein sequence ID" value="WXG69740.1"/>
    <property type="molecule type" value="Genomic_DNA"/>
</dbReference>
<name>A0ABZ2PND6_9NOCA</name>
<dbReference type="Proteomes" id="UP001432000">
    <property type="component" value="Chromosome"/>
</dbReference>
<evidence type="ECO:0000259" key="1">
    <source>
        <dbReference type="PROSITE" id="PS50987"/>
    </source>
</evidence>
<reference evidence="2 3" key="1">
    <citation type="submission" date="2024-03" db="EMBL/GenBank/DDBJ databases">
        <title>Natural products discovery in diverse microorganisms through a two-stage MS feature dereplication strategy.</title>
        <authorList>
            <person name="Zhang R."/>
        </authorList>
    </citation>
    <scope>NUCLEOTIDE SEQUENCE [LARGE SCALE GENOMIC DNA]</scope>
    <source>
        <strain evidence="2 3">18930</strain>
    </source>
</reference>
<proteinExistence type="predicted"/>
<gene>
    <name evidence="2" type="ORF">WDS16_04075</name>
</gene>
<dbReference type="InterPro" id="IPR001845">
    <property type="entry name" value="HTH_ArsR_DNA-bd_dom"/>
</dbReference>
<keyword evidence="3" id="KW-1185">Reference proteome</keyword>
<sequence length="108" mass="12299">MAQQTAHLDDVFQALSDPTRRAVIDRLGRGPASVSELAEPFDMALPSFMKHVRVLEQGGWITTNKVGRVRTCTLDATPFSAVESWLQHQQEIWEAHTDRLERFVTHQE</sequence>
<organism evidence="2 3">
    <name type="scientific">Rhodococcus sovatensis</name>
    <dbReference type="NCBI Taxonomy" id="1805840"/>
    <lineage>
        <taxon>Bacteria</taxon>
        <taxon>Bacillati</taxon>
        <taxon>Actinomycetota</taxon>
        <taxon>Actinomycetes</taxon>
        <taxon>Mycobacteriales</taxon>
        <taxon>Nocardiaceae</taxon>
        <taxon>Rhodococcus</taxon>
    </lineage>
</organism>
<dbReference type="CDD" id="cd00090">
    <property type="entry name" value="HTH_ARSR"/>
    <property type="match status" value="1"/>
</dbReference>
<dbReference type="Gene3D" id="1.10.10.10">
    <property type="entry name" value="Winged helix-like DNA-binding domain superfamily/Winged helix DNA-binding domain"/>
    <property type="match status" value="1"/>
</dbReference>
<dbReference type="SMART" id="SM00418">
    <property type="entry name" value="HTH_ARSR"/>
    <property type="match status" value="1"/>
</dbReference>
<accession>A0ABZ2PND6</accession>